<feature type="transmembrane region" description="Helical" evidence="5">
    <location>
        <begin position="60"/>
        <end position="80"/>
    </location>
</feature>
<dbReference type="InterPro" id="IPR004841">
    <property type="entry name" value="AA-permease/SLC12A_dom"/>
</dbReference>
<dbReference type="PANTHER" id="PTHR42770">
    <property type="entry name" value="AMINO ACID TRANSPORTER-RELATED"/>
    <property type="match status" value="1"/>
</dbReference>
<feature type="transmembrane region" description="Helical" evidence="5">
    <location>
        <begin position="427"/>
        <end position="446"/>
    </location>
</feature>
<evidence type="ECO:0000256" key="1">
    <source>
        <dbReference type="ARBA" id="ARBA00004141"/>
    </source>
</evidence>
<name>A0A6G6STL4_9GAMM</name>
<dbReference type="EMBL" id="CP047340">
    <property type="protein sequence ID" value="QIF90250.1"/>
    <property type="molecule type" value="Genomic_DNA"/>
</dbReference>
<dbReference type="Gene3D" id="1.20.1740.10">
    <property type="entry name" value="Amino acid/polyamine transporter I"/>
    <property type="match status" value="1"/>
</dbReference>
<dbReference type="GO" id="GO:0055085">
    <property type="term" value="P:transmembrane transport"/>
    <property type="evidence" value="ECO:0007669"/>
    <property type="project" value="InterPro"/>
</dbReference>
<dbReference type="InterPro" id="IPR050367">
    <property type="entry name" value="APC_superfamily"/>
</dbReference>
<feature type="transmembrane region" description="Helical" evidence="5">
    <location>
        <begin position="403"/>
        <end position="421"/>
    </location>
</feature>
<keyword evidence="3 5" id="KW-1133">Transmembrane helix</keyword>
<feature type="transmembrane region" description="Helical" evidence="5">
    <location>
        <begin position="370"/>
        <end position="391"/>
    </location>
</feature>
<dbReference type="Pfam" id="PF00324">
    <property type="entry name" value="AA_permease"/>
    <property type="match status" value="1"/>
</dbReference>
<dbReference type="Proteomes" id="UP000501338">
    <property type="component" value="Chromosome"/>
</dbReference>
<keyword evidence="2 5" id="KW-0812">Transmembrane</keyword>
<dbReference type="GO" id="GO:0016020">
    <property type="term" value="C:membrane"/>
    <property type="evidence" value="ECO:0007669"/>
    <property type="project" value="UniProtKB-SubCell"/>
</dbReference>
<reference evidence="7" key="2">
    <citation type="submission" date="2020-11" db="EMBL/GenBank/DDBJ databases">
        <title>Enhanced detection system for hospital associated transmission using whole genome sequencing surveillance.</title>
        <authorList>
            <person name="Harrison L.H."/>
            <person name="Van Tyne D."/>
            <person name="Marsh J.W."/>
            <person name="Griffith M.P."/>
            <person name="Snyder D.J."/>
            <person name="Cooper V.S."/>
            <person name="Mustapha M."/>
        </authorList>
    </citation>
    <scope>NUCLEOTIDE SEQUENCE</scope>
    <source>
        <strain evidence="7">PR00070</strain>
    </source>
</reference>
<dbReference type="EMBL" id="JADSJR010000016">
    <property type="protein sequence ID" value="MBG2915212.1"/>
    <property type="molecule type" value="Genomic_DNA"/>
</dbReference>
<dbReference type="GeneID" id="57332513"/>
<dbReference type="AlphaFoldDB" id="A0A6G6STL4"/>
<evidence type="ECO:0000313" key="7">
    <source>
        <dbReference type="EMBL" id="MBG2915212.1"/>
    </source>
</evidence>
<reference evidence="8 9" key="1">
    <citation type="submission" date="2020-01" db="EMBL/GenBank/DDBJ databases">
        <title>The genomic epidemiology of tigecycline resistance gene tet(X) variants in a swine farm in China.</title>
        <authorList>
            <person name="Peng K."/>
            <person name="Li R."/>
        </authorList>
    </citation>
    <scope>NUCLEOTIDE SEQUENCE [LARGE SCALE GENOMIC DNA]</scope>
    <source>
        <strain evidence="8 9">ZF1</strain>
    </source>
</reference>
<keyword evidence="4 5" id="KW-0472">Membrane</keyword>
<feature type="domain" description="Amino acid permease/ SLC12A" evidence="6">
    <location>
        <begin position="31"/>
        <end position="396"/>
    </location>
</feature>
<feature type="transmembrane region" description="Helical" evidence="5">
    <location>
        <begin position="101"/>
        <end position="124"/>
    </location>
</feature>
<gene>
    <name evidence="8" type="ORF">GTH23_09450</name>
    <name evidence="7" type="ORF">I4901_12645</name>
</gene>
<evidence type="ECO:0000256" key="4">
    <source>
        <dbReference type="ARBA" id="ARBA00023136"/>
    </source>
</evidence>
<evidence type="ECO:0000313" key="8">
    <source>
        <dbReference type="EMBL" id="QIF90250.1"/>
    </source>
</evidence>
<evidence type="ECO:0000313" key="10">
    <source>
        <dbReference type="Proteomes" id="UP000612266"/>
    </source>
</evidence>
<evidence type="ECO:0000313" key="9">
    <source>
        <dbReference type="Proteomes" id="UP000501338"/>
    </source>
</evidence>
<evidence type="ECO:0000256" key="2">
    <source>
        <dbReference type="ARBA" id="ARBA00022692"/>
    </source>
</evidence>
<feature type="transmembrane region" description="Helical" evidence="5">
    <location>
        <begin position="166"/>
        <end position="187"/>
    </location>
</feature>
<protein>
    <submittedName>
        <fullName evidence="7">APC family permease</fullName>
    </submittedName>
    <submittedName>
        <fullName evidence="8">Amino acid permease</fullName>
    </submittedName>
</protein>
<dbReference type="Proteomes" id="UP000612266">
    <property type="component" value="Unassembled WGS sequence"/>
</dbReference>
<sequence length="459" mass="50391">MSDNVISSIGTNQTGANNRVQLRKTLTLMQVVMMGLAFLQPMTIFDTFGIVSGITNGHVATSYAIALIAILFTAVSYGKLVKRFPSAGSAYTYAQKSMSPYVGFMVGWSSLLDYLFMPMINILLAKIYLQAIFPGVEPWIFVFGLVALMTFFNLRGINVVANLNTAIVIVQVAVMVVFVGLLIHGVYNGEGAGELWTFRPFASVDAEVIPMITGATILCFSFLGFDGISTLSEETPNAGKVIPKAIFLTALIGGIIFIAVSYFLQLYFPDISRFKNPEESQPEIMLYVAGALFQSIILVFSCVTVLASGMAAHAGVARLLYVMGRDGVFPEKTFGYVHPKWRTPAFNVLLVGFLALGAVFFDLVTATALINFGALVAFTFVNLSVISQFYIRERRNKGLMDHINYLILPIIGAATMGVLWINLEPGSMELGLIWGAIGILYMVWITRRFRRPMPQMPEK</sequence>
<feature type="transmembrane region" description="Helical" evidence="5">
    <location>
        <begin position="31"/>
        <end position="54"/>
    </location>
</feature>
<evidence type="ECO:0000256" key="3">
    <source>
        <dbReference type="ARBA" id="ARBA00022989"/>
    </source>
</evidence>
<feature type="transmembrane region" description="Helical" evidence="5">
    <location>
        <begin position="284"/>
        <end position="308"/>
    </location>
</feature>
<proteinExistence type="predicted"/>
<dbReference type="PIRSF" id="PIRSF006060">
    <property type="entry name" value="AA_transporter"/>
    <property type="match status" value="1"/>
</dbReference>
<feature type="transmembrane region" description="Helical" evidence="5">
    <location>
        <begin position="245"/>
        <end position="264"/>
    </location>
</feature>
<dbReference type="PANTHER" id="PTHR42770:SF1">
    <property type="entry name" value="LOW-AFFINITY PUTRESCINE IMPORTER PLAP"/>
    <property type="match status" value="1"/>
</dbReference>
<organism evidence="7 10">
    <name type="scientific">Proteus terrae subsp. cibarius</name>
    <dbReference type="NCBI Taxonomy" id="626774"/>
    <lineage>
        <taxon>Bacteria</taxon>
        <taxon>Pseudomonadati</taxon>
        <taxon>Pseudomonadota</taxon>
        <taxon>Gammaproteobacteria</taxon>
        <taxon>Enterobacterales</taxon>
        <taxon>Morganellaceae</taxon>
        <taxon>Proteus</taxon>
    </lineage>
</organism>
<comment type="subcellular location">
    <subcellularLocation>
        <location evidence="1">Membrane</location>
        <topology evidence="1">Multi-pass membrane protein</topology>
    </subcellularLocation>
</comment>
<feature type="transmembrane region" description="Helical" evidence="5">
    <location>
        <begin position="136"/>
        <end position="154"/>
    </location>
</feature>
<evidence type="ECO:0000256" key="5">
    <source>
        <dbReference type="SAM" id="Phobius"/>
    </source>
</evidence>
<accession>A0A6G6STL4</accession>
<keyword evidence="9" id="KW-1185">Reference proteome</keyword>
<evidence type="ECO:0000259" key="6">
    <source>
        <dbReference type="Pfam" id="PF00324"/>
    </source>
</evidence>
<feature type="transmembrane region" description="Helical" evidence="5">
    <location>
        <begin position="207"/>
        <end position="225"/>
    </location>
</feature>
<dbReference type="RefSeq" id="WP_075673567.1">
    <property type="nucleotide sequence ID" value="NZ_CP045008.1"/>
</dbReference>
<feature type="transmembrane region" description="Helical" evidence="5">
    <location>
        <begin position="345"/>
        <end position="364"/>
    </location>
</feature>